<gene>
    <name evidence="1" type="ORF">BTN49_2963</name>
</gene>
<evidence type="ECO:0000313" key="2">
    <source>
        <dbReference type="Proteomes" id="UP000219020"/>
    </source>
</evidence>
<comment type="caution">
    <text evidence="1">The sequence shown here is derived from an EMBL/GenBank/DDBJ whole genome shotgun (WGS) entry which is preliminary data.</text>
</comment>
<dbReference type="Proteomes" id="UP000219020">
    <property type="component" value="Unassembled WGS sequence"/>
</dbReference>
<sequence>MKVGLPRVCLKRRVTLKKEVNIMEFMIGARKKELTTFMLSLILRF</sequence>
<dbReference type="AlphaFoldDB" id="A0A2A5SZT3"/>
<reference evidence="2" key="1">
    <citation type="submission" date="2017-04" db="EMBL/GenBank/DDBJ databases">
        <title>Genome evolution of the luminous symbionts of deep sea anglerfish.</title>
        <authorList>
            <person name="Hendry T.A."/>
        </authorList>
    </citation>
    <scope>NUCLEOTIDE SEQUENCE [LARGE SCALE GENOMIC DNA]</scope>
</reference>
<organism evidence="1 2">
    <name type="scientific">Candidatus Enterovibrio escicola</name>
    <dbReference type="NCBI Taxonomy" id="1927127"/>
    <lineage>
        <taxon>Bacteria</taxon>
        <taxon>Pseudomonadati</taxon>
        <taxon>Pseudomonadota</taxon>
        <taxon>Gammaproteobacteria</taxon>
        <taxon>Vibrionales</taxon>
        <taxon>Vibrionaceae</taxon>
        <taxon>Enterovibrio</taxon>
    </lineage>
</organism>
<name>A0A2A5SZT3_9GAMM</name>
<proteinExistence type="predicted"/>
<evidence type="ECO:0000313" key="1">
    <source>
        <dbReference type="EMBL" id="PCS21424.1"/>
    </source>
</evidence>
<protein>
    <submittedName>
        <fullName evidence="1">Uncharacterized protein</fullName>
    </submittedName>
</protein>
<dbReference type="EMBL" id="NBYY01000034">
    <property type="protein sequence ID" value="PCS21424.1"/>
    <property type="molecule type" value="Genomic_DNA"/>
</dbReference>
<accession>A0A2A5SZT3</accession>
<keyword evidence="2" id="KW-1185">Reference proteome</keyword>